<feature type="transmembrane region" description="Helical" evidence="1">
    <location>
        <begin position="62"/>
        <end position="82"/>
    </location>
</feature>
<evidence type="ECO:0000313" key="2">
    <source>
        <dbReference type="EMBL" id="KAE9544274.1"/>
    </source>
</evidence>
<keyword evidence="1" id="KW-0812">Transmembrane</keyword>
<dbReference type="EMBL" id="VYZN01000002">
    <property type="protein sequence ID" value="KAE9544274.1"/>
    <property type="molecule type" value="Genomic_DNA"/>
</dbReference>
<dbReference type="AlphaFoldDB" id="A0A6G0U5B9"/>
<dbReference type="Proteomes" id="UP000475862">
    <property type="component" value="Unassembled WGS sequence"/>
</dbReference>
<comment type="caution">
    <text evidence="2">The sequence shown here is derived from an EMBL/GenBank/DDBJ whole genome shotgun (WGS) entry which is preliminary data.</text>
</comment>
<organism evidence="2 3">
    <name type="scientific">Aphis glycines</name>
    <name type="common">Soybean aphid</name>
    <dbReference type="NCBI Taxonomy" id="307491"/>
    <lineage>
        <taxon>Eukaryota</taxon>
        <taxon>Metazoa</taxon>
        <taxon>Ecdysozoa</taxon>
        <taxon>Arthropoda</taxon>
        <taxon>Hexapoda</taxon>
        <taxon>Insecta</taxon>
        <taxon>Pterygota</taxon>
        <taxon>Neoptera</taxon>
        <taxon>Paraneoptera</taxon>
        <taxon>Hemiptera</taxon>
        <taxon>Sternorrhyncha</taxon>
        <taxon>Aphidomorpha</taxon>
        <taxon>Aphidoidea</taxon>
        <taxon>Aphididae</taxon>
        <taxon>Aphidini</taxon>
        <taxon>Aphis</taxon>
        <taxon>Aphis</taxon>
    </lineage>
</organism>
<keyword evidence="1" id="KW-1133">Transmembrane helix</keyword>
<feature type="non-terminal residue" evidence="2">
    <location>
        <position position="1"/>
    </location>
</feature>
<gene>
    <name evidence="2" type="ORF">AGLY_001453</name>
</gene>
<evidence type="ECO:0000256" key="1">
    <source>
        <dbReference type="SAM" id="Phobius"/>
    </source>
</evidence>
<keyword evidence="3" id="KW-1185">Reference proteome</keyword>
<keyword evidence="1" id="KW-0472">Membrane</keyword>
<proteinExistence type="predicted"/>
<sequence>YNIKYKICILKIHNKLPQFSLSININIISFWHIKLISSQLSFGTSVSISRSYTVSIQSSACMIYNVTFIHFTMSLFMMQSLLHKMINDHSQMDQNGHNTYLHLELLVLDIASGGNFLIAKSMTAKSNNASLSANNLVFGILTDNHATLVPSFLCALLNDVASSFSCLNTSSTAPLPGALASYNKT</sequence>
<reference evidence="2 3" key="1">
    <citation type="submission" date="2019-08" db="EMBL/GenBank/DDBJ databases">
        <title>The genome of the soybean aphid Biotype 1, its phylome, world population structure and adaptation to the North American continent.</title>
        <authorList>
            <person name="Giordano R."/>
            <person name="Donthu R.K."/>
            <person name="Hernandez A.G."/>
            <person name="Wright C.L."/>
            <person name="Zimin A.V."/>
        </authorList>
    </citation>
    <scope>NUCLEOTIDE SEQUENCE [LARGE SCALE GENOMIC DNA]</scope>
    <source>
        <tissue evidence="2">Whole aphids</tissue>
    </source>
</reference>
<protein>
    <submittedName>
        <fullName evidence="2">Uncharacterized protein</fullName>
    </submittedName>
</protein>
<evidence type="ECO:0000313" key="3">
    <source>
        <dbReference type="Proteomes" id="UP000475862"/>
    </source>
</evidence>
<name>A0A6G0U5B9_APHGL</name>
<accession>A0A6G0U5B9</accession>